<protein>
    <submittedName>
        <fullName evidence="2">Uncharacterized protein</fullName>
    </submittedName>
</protein>
<keyword evidence="1" id="KW-0812">Transmembrane</keyword>
<feature type="transmembrane region" description="Helical" evidence="1">
    <location>
        <begin position="67"/>
        <end position="89"/>
    </location>
</feature>
<gene>
    <name evidence="2" type="ORF">As57867_007825</name>
</gene>
<dbReference type="AlphaFoldDB" id="A0A6A4YYW3"/>
<organism evidence="2">
    <name type="scientific">Aphanomyces stellatus</name>
    <dbReference type="NCBI Taxonomy" id="120398"/>
    <lineage>
        <taxon>Eukaryota</taxon>
        <taxon>Sar</taxon>
        <taxon>Stramenopiles</taxon>
        <taxon>Oomycota</taxon>
        <taxon>Saprolegniomycetes</taxon>
        <taxon>Saprolegniales</taxon>
        <taxon>Verrucalvaceae</taxon>
        <taxon>Aphanomyces</taxon>
    </lineage>
</organism>
<comment type="caution">
    <text evidence="2">The sequence shown here is derived from an EMBL/GenBank/DDBJ whole genome shotgun (WGS) entry which is preliminary data.</text>
</comment>
<proteinExistence type="predicted"/>
<keyword evidence="1" id="KW-1133">Transmembrane helix</keyword>
<dbReference type="OrthoDB" id="77020at2759"/>
<evidence type="ECO:0000313" key="2">
    <source>
        <dbReference type="EMBL" id="KAF0701782.1"/>
    </source>
</evidence>
<dbReference type="EMBL" id="VJMH01004921">
    <property type="protein sequence ID" value="KAF0701782.1"/>
    <property type="molecule type" value="Genomic_DNA"/>
</dbReference>
<accession>A0A6A4YYW3</accession>
<feature type="non-terminal residue" evidence="2">
    <location>
        <position position="1"/>
    </location>
</feature>
<feature type="non-terminal residue" evidence="2">
    <location>
        <position position="101"/>
    </location>
</feature>
<evidence type="ECO:0000256" key="1">
    <source>
        <dbReference type="SAM" id="Phobius"/>
    </source>
</evidence>
<reference evidence="2" key="1">
    <citation type="submission" date="2019-06" db="EMBL/GenBank/DDBJ databases">
        <title>Genomics analysis of Aphanomyces spp. identifies a new class of oomycete effector associated with host adaptation.</title>
        <authorList>
            <person name="Gaulin E."/>
        </authorList>
    </citation>
    <scope>NUCLEOTIDE SEQUENCE</scope>
    <source>
        <strain evidence="2">CBS 578.67</strain>
    </source>
</reference>
<feature type="transmembrane region" description="Helical" evidence="1">
    <location>
        <begin position="26"/>
        <end position="46"/>
    </location>
</feature>
<keyword evidence="1" id="KW-0472">Membrane</keyword>
<name>A0A6A4YYW3_9STRA</name>
<sequence length="101" mass="11648">VLADEIIALRFSRNINNWQKNAAPDITVNIRLLAITVRWLWINCFLVKLLKWLAHFVGRSQYSGHNVLAATLTFSSATYIYLGMIVLYFRNDFIEATNADK</sequence>